<dbReference type="PANTHER" id="PTHR30535">
    <property type="entry name" value="VITAMIN B12-BINDING PROTEIN"/>
    <property type="match status" value="1"/>
</dbReference>
<gene>
    <name evidence="4" type="ORF">ACFSC3_06135</name>
</gene>
<proteinExistence type="predicted"/>
<dbReference type="PROSITE" id="PS51257">
    <property type="entry name" value="PROKAR_LIPOPROTEIN"/>
    <property type="match status" value="1"/>
</dbReference>
<dbReference type="CDD" id="cd00636">
    <property type="entry name" value="TroA-like"/>
    <property type="match status" value="1"/>
</dbReference>
<reference evidence="5" key="1">
    <citation type="journal article" date="2019" name="Int. J. Syst. Evol. Microbiol.">
        <title>The Global Catalogue of Microorganisms (GCM) 10K type strain sequencing project: providing services to taxonomists for standard genome sequencing and annotation.</title>
        <authorList>
            <consortium name="The Broad Institute Genomics Platform"/>
            <consortium name="The Broad Institute Genome Sequencing Center for Infectious Disease"/>
            <person name="Wu L."/>
            <person name="Ma J."/>
        </authorList>
    </citation>
    <scope>NUCLEOTIDE SEQUENCE [LARGE SCALE GENOMIC DNA]</scope>
    <source>
        <strain evidence="5">Q85</strain>
    </source>
</reference>
<name>A0ABW4NAJ9_9SPHN</name>
<dbReference type="EMBL" id="JBHUFC010000002">
    <property type="protein sequence ID" value="MFD1787143.1"/>
    <property type="molecule type" value="Genomic_DNA"/>
</dbReference>
<keyword evidence="2" id="KW-0732">Signal</keyword>
<dbReference type="Gene3D" id="3.40.50.1980">
    <property type="entry name" value="Nitrogenase molybdenum iron protein domain"/>
    <property type="match status" value="2"/>
</dbReference>
<evidence type="ECO:0000256" key="1">
    <source>
        <dbReference type="SAM" id="MobiDB-lite"/>
    </source>
</evidence>
<dbReference type="Proteomes" id="UP001597283">
    <property type="component" value="Unassembled WGS sequence"/>
</dbReference>
<evidence type="ECO:0000256" key="2">
    <source>
        <dbReference type="SAM" id="SignalP"/>
    </source>
</evidence>
<feature type="signal peptide" evidence="2">
    <location>
        <begin position="1"/>
        <end position="18"/>
    </location>
</feature>
<sequence length="295" mass="31011">MIRWLAMLSVLVAGCVPASTPVRSGRPMRIVSLDYCADQYVLKLVGRDRIAAVSPDAAAEFSYMRAAAQGVRQVRPQAEDVLLLKPDLIVRSYGGGPNAAALFARAGVPVLQLGYAADLASIRKVLVDTATGLGERAEGEAMAAAFDARLARLKRAATGRSALYVTPGGVTTGPGSIVDEMLRAGGLVNFQTAAGWGPLPLEQLAYARPDVVAAAFFDTRWNRPDPWSAAAHPVVGRALRGVPTAELPGAWTACGGWFVLDAVERLSRIAHPHPSGATRLPPSPNGRGKGEGGER</sequence>
<dbReference type="RefSeq" id="WP_380939511.1">
    <property type="nucleotide sequence ID" value="NZ_JBHUFC010000002.1"/>
</dbReference>
<dbReference type="InterPro" id="IPR050902">
    <property type="entry name" value="ABC_Transporter_SBP"/>
</dbReference>
<organism evidence="4 5">
    <name type="scientific">Sphingomonas floccifaciens</name>
    <dbReference type="NCBI Taxonomy" id="1844115"/>
    <lineage>
        <taxon>Bacteria</taxon>
        <taxon>Pseudomonadati</taxon>
        <taxon>Pseudomonadota</taxon>
        <taxon>Alphaproteobacteria</taxon>
        <taxon>Sphingomonadales</taxon>
        <taxon>Sphingomonadaceae</taxon>
        <taxon>Sphingomonas</taxon>
    </lineage>
</organism>
<feature type="chain" id="PRO_5046087094" evidence="2">
    <location>
        <begin position="19"/>
        <end position="295"/>
    </location>
</feature>
<feature type="domain" description="Fe/B12 periplasmic-binding" evidence="3">
    <location>
        <begin position="29"/>
        <end position="274"/>
    </location>
</feature>
<dbReference type="InterPro" id="IPR002491">
    <property type="entry name" value="ABC_transptr_periplasmic_BD"/>
</dbReference>
<dbReference type="SUPFAM" id="SSF53807">
    <property type="entry name" value="Helical backbone' metal receptor"/>
    <property type="match status" value="1"/>
</dbReference>
<dbReference type="Pfam" id="PF01497">
    <property type="entry name" value="Peripla_BP_2"/>
    <property type="match status" value="1"/>
</dbReference>
<comment type="caution">
    <text evidence="4">The sequence shown here is derived from an EMBL/GenBank/DDBJ whole genome shotgun (WGS) entry which is preliminary data.</text>
</comment>
<evidence type="ECO:0000313" key="4">
    <source>
        <dbReference type="EMBL" id="MFD1787143.1"/>
    </source>
</evidence>
<dbReference type="PROSITE" id="PS50983">
    <property type="entry name" value="FE_B12_PBP"/>
    <property type="match status" value="1"/>
</dbReference>
<evidence type="ECO:0000313" key="5">
    <source>
        <dbReference type="Proteomes" id="UP001597283"/>
    </source>
</evidence>
<feature type="region of interest" description="Disordered" evidence="1">
    <location>
        <begin position="272"/>
        <end position="295"/>
    </location>
</feature>
<evidence type="ECO:0000259" key="3">
    <source>
        <dbReference type="PROSITE" id="PS50983"/>
    </source>
</evidence>
<dbReference type="PANTHER" id="PTHR30535:SF34">
    <property type="entry name" value="MOLYBDATE-BINDING PROTEIN MOLA"/>
    <property type="match status" value="1"/>
</dbReference>
<protein>
    <submittedName>
        <fullName evidence="4">ABC transporter substrate-binding protein</fullName>
    </submittedName>
</protein>
<accession>A0ABW4NAJ9</accession>
<keyword evidence="5" id="KW-1185">Reference proteome</keyword>